<dbReference type="Proteomes" id="UP000294114">
    <property type="component" value="Unassembled WGS sequence"/>
</dbReference>
<evidence type="ECO:0000313" key="1">
    <source>
        <dbReference type="EMBL" id="RZU77499.1"/>
    </source>
</evidence>
<dbReference type="EMBL" id="SHLD01000001">
    <property type="protein sequence ID" value="RZU77499.1"/>
    <property type="molecule type" value="Genomic_DNA"/>
</dbReference>
<keyword evidence="2" id="KW-1185">Reference proteome</keyword>
<comment type="caution">
    <text evidence="1">The sequence shown here is derived from an EMBL/GenBank/DDBJ whole genome shotgun (WGS) entry which is preliminary data.</text>
</comment>
<proteinExistence type="predicted"/>
<organism evidence="1 2">
    <name type="scientific">Micromonospora kangleipakensis</name>
    <dbReference type="NCBI Taxonomy" id="1077942"/>
    <lineage>
        <taxon>Bacteria</taxon>
        <taxon>Bacillati</taxon>
        <taxon>Actinomycetota</taxon>
        <taxon>Actinomycetes</taxon>
        <taxon>Micromonosporales</taxon>
        <taxon>Micromonosporaceae</taxon>
        <taxon>Micromonospora</taxon>
    </lineage>
</organism>
<reference evidence="1 2" key="1">
    <citation type="submission" date="2019-02" db="EMBL/GenBank/DDBJ databases">
        <title>Sequencing the genomes of 1000 actinobacteria strains.</title>
        <authorList>
            <person name="Klenk H.-P."/>
        </authorList>
    </citation>
    <scope>NUCLEOTIDE SEQUENCE [LARGE SCALE GENOMIC DNA]</scope>
    <source>
        <strain evidence="1 2">DSM 45612</strain>
    </source>
</reference>
<accession>A0A4Q8BJG2</accession>
<protein>
    <submittedName>
        <fullName evidence="1">Uncharacterized protein</fullName>
    </submittedName>
</protein>
<sequence>MRFIEAASNAAKDSSCGVMRPATELRLTIDLDRYERERLPGPWEPLAYAREVRR</sequence>
<dbReference type="AlphaFoldDB" id="A0A4Q8BJG2"/>
<name>A0A4Q8BJG2_9ACTN</name>
<evidence type="ECO:0000313" key="2">
    <source>
        <dbReference type="Proteomes" id="UP000294114"/>
    </source>
</evidence>
<gene>
    <name evidence="1" type="ORF">EV384_6225</name>
</gene>